<dbReference type="GO" id="GO:0008081">
    <property type="term" value="F:phosphoric diester hydrolase activity"/>
    <property type="evidence" value="ECO:0007669"/>
    <property type="project" value="InterPro"/>
</dbReference>
<dbReference type="PANTHER" id="PTHR46211">
    <property type="entry name" value="GLYCEROPHOSPHORYL DIESTER PHOSPHODIESTERASE"/>
    <property type="match status" value="1"/>
</dbReference>
<evidence type="ECO:0000313" key="2">
    <source>
        <dbReference type="EMBL" id="GIO51187.1"/>
    </source>
</evidence>
<dbReference type="AlphaFoldDB" id="A0A919YMY7"/>
<dbReference type="Gene3D" id="3.20.20.190">
    <property type="entry name" value="Phosphatidylinositol (PI) phosphodiesterase"/>
    <property type="match status" value="1"/>
</dbReference>
<evidence type="ECO:0000313" key="3">
    <source>
        <dbReference type="Proteomes" id="UP000682811"/>
    </source>
</evidence>
<reference evidence="2 3" key="1">
    <citation type="submission" date="2021-03" db="EMBL/GenBank/DDBJ databases">
        <title>Antimicrobial resistance genes in bacteria isolated from Japanese honey, and their potential for conferring macrolide and lincosamide resistance in the American foulbrood pathogen Paenibacillus larvae.</title>
        <authorList>
            <person name="Okamoto M."/>
            <person name="Kumagai M."/>
            <person name="Kanamori H."/>
            <person name="Takamatsu D."/>
        </authorList>
    </citation>
    <scope>NUCLEOTIDE SEQUENCE [LARGE SCALE GENOMIC DNA]</scope>
    <source>
        <strain evidence="2 3">J34TS1</strain>
    </source>
</reference>
<accession>A0A919YMY7</accession>
<name>A0A919YMY7_9BACL</name>
<comment type="caution">
    <text evidence="2">The sequence shown here is derived from an EMBL/GenBank/DDBJ whole genome shotgun (WGS) entry which is preliminary data.</text>
</comment>
<dbReference type="RefSeq" id="WP_212981224.1">
    <property type="nucleotide sequence ID" value="NZ_AP025343.1"/>
</dbReference>
<gene>
    <name evidence="2" type="ORF">J34TS1_59520</name>
</gene>
<organism evidence="2 3">
    <name type="scientific">Paenibacillus azoreducens</name>
    <dbReference type="NCBI Taxonomy" id="116718"/>
    <lineage>
        <taxon>Bacteria</taxon>
        <taxon>Bacillati</taxon>
        <taxon>Bacillota</taxon>
        <taxon>Bacilli</taxon>
        <taxon>Bacillales</taxon>
        <taxon>Paenibacillaceae</taxon>
        <taxon>Paenibacillus</taxon>
    </lineage>
</organism>
<dbReference type="SUPFAM" id="SSF51695">
    <property type="entry name" value="PLC-like phosphodiesterases"/>
    <property type="match status" value="1"/>
</dbReference>
<proteinExistence type="predicted"/>
<feature type="domain" description="GP-PDE" evidence="1">
    <location>
        <begin position="4"/>
        <end position="230"/>
    </location>
</feature>
<dbReference type="CDD" id="cd08556">
    <property type="entry name" value="GDPD"/>
    <property type="match status" value="1"/>
</dbReference>
<dbReference type="InterPro" id="IPR017946">
    <property type="entry name" value="PLC-like_Pdiesterase_TIM-brl"/>
</dbReference>
<evidence type="ECO:0000259" key="1">
    <source>
        <dbReference type="PROSITE" id="PS51704"/>
    </source>
</evidence>
<keyword evidence="3" id="KW-1185">Reference proteome</keyword>
<dbReference type="PROSITE" id="PS51704">
    <property type="entry name" value="GP_PDE"/>
    <property type="match status" value="1"/>
</dbReference>
<protein>
    <recommendedName>
        <fullName evidence="1">GP-PDE domain-containing protein</fullName>
    </recommendedName>
</protein>
<dbReference type="GO" id="GO:0006629">
    <property type="term" value="P:lipid metabolic process"/>
    <property type="evidence" value="ECO:0007669"/>
    <property type="project" value="InterPro"/>
</dbReference>
<dbReference type="Proteomes" id="UP000682811">
    <property type="component" value="Unassembled WGS sequence"/>
</dbReference>
<dbReference type="InterPro" id="IPR030395">
    <property type="entry name" value="GP_PDE_dom"/>
</dbReference>
<dbReference type="PANTHER" id="PTHR46211:SF14">
    <property type="entry name" value="GLYCEROPHOSPHODIESTER PHOSPHODIESTERASE"/>
    <property type="match status" value="1"/>
</dbReference>
<dbReference type="EMBL" id="BORT01000046">
    <property type="protein sequence ID" value="GIO51187.1"/>
    <property type="molecule type" value="Genomic_DNA"/>
</dbReference>
<sequence length="236" mass="25817">MNVPLIIAHTGCEGTPDNTLESCLAGKDAGAEVLEVDVQATKDGVCVLHHDDHPAFSSCTFEELKQDNPLKFEAGRSLVKLEDVLIRFKGTAVSFNLDLKNDAAALPALKLLESMDMREQIYFTGATDRVLNSPFHSRVMWNTPEKLSKLGSAVYEAAIEEICTRVKQAGCAGINVDFPSCRGSLVRIAHEYGLRVWIYTLHDITCFKMFADMGVNAVSVLDVSGAAAIRKQLIID</sequence>
<dbReference type="Pfam" id="PF03009">
    <property type="entry name" value="GDPD"/>
    <property type="match status" value="1"/>
</dbReference>